<dbReference type="AlphaFoldDB" id="A0A7M5X9U9"/>
<keyword evidence="4" id="KW-1003">Cell membrane</keyword>
<dbReference type="InterPro" id="IPR012493">
    <property type="entry name" value="Renin_rcpt"/>
</dbReference>
<evidence type="ECO:0008006" key="17">
    <source>
        <dbReference type="Google" id="ProtNLM"/>
    </source>
</evidence>
<proteinExistence type="predicted"/>
<evidence type="ECO:0000256" key="1">
    <source>
        <dbReference type="ARBA" id="ARBA00004115"/>
    </source>
</evidence>
<dbReference type="Pfam" id="PF07850">
    <property type="entry name" value="Renin_r"/>
    <property type="match status" value="1"/>
</dbReference>
<evidence type="ECO:0000256" key="5">
    <source>
        <dbReference type="ARBA" id="ARBA00022685"/>
    </source>
</evidence>
<evidence type="ECO:0000256" key="10">
    <source>
        <dbReference type="ARBA" id="ARBA00023136"/>
    </source>
</evidence>
<evidence type="ECO:0000256" key="3">
    <source>
        <dbReference type="ARBA" id="ARBA00004373"/>
    </source>
</evidence>
<keyword evidence="5" id="KW-0165">Cleavage on pair of basic residues</keyword>
<feature type="domain" description="Renin receptor-like C-terminal transmembrane spanning segment" evidence="13">
    <location>
        <begin position="344"/>
        <end position="406"/>
    </location>
</feature>
<evidence type="ECO:0000256" key="9">
    <source>
        <dbReference type="ARBA" id="ARBA00022989"/>
    </source>
</evidence>
<dbReference type="GO" id="GO:0031982">
    <property type="term" value="C:vesicle"/>
    <property type="evidence" value="ECO:0007669"/>
    <property type="project" value="UniProtKB-SubCell"/>
</dbReference>
<dbReference type="GO" id="GO:0005789">
    <property type="term" value="C:endoplasmic reticulum membrane"/>
    <property type="evidence" value="ECO:0007669"/>
    <property type="project" value="UniProtKB-SubCell"/>
</dbReference>
<comment type="subcellular location">
    <subcellularLocation>
        <location evidence="2">Cell membrane</location>
        <topology evidence="2">Single-pass type I membrane protein</topology>
    </subcellularLocation>
    <subcellularLocation>
        <location evidence="1">Endoplasmic reticulum membrane</location>
        <topology evidence="1">Single-pass type I membrane protein</topology>
    </subcellularLocation>
    <subcellularLocation>
        <location evidence="3">Vesicle</location>
    </subcellularLocation>
</comment>
<keyword evidence="11" id="KW-0675">Receptor</keyword>
<evidence type="ECO:0000256" key="2">
    <source>
        <dbReference type="ARBA" id="ARBA00004251"/>
    </source>
</evidence>
<dbReference type="PANTHER" id="PTHR13351:SF1">
    <property type="entry name" value="RENIN RECEPTOR"/>
    <property type="match status" value="1"/>
</dbReference>
<evidence type="ECO:0000256" key="6">
    <source>
        <dbReference type="ARBA" id="ARBA00022692"/>
    </source>
</evidence>
<dbReference type="Proteomes" id="UP000594262">
    <property type="component" value="Unplaced"/>
</dbReference>
<evidence type="ECO:0000256" key="8">
    <source>
        <dbReference type="ARBA" id="ARBA00022824"/>
    </source>
</evidence>
<feature type="transmembrane region" description="Helical" evidence="12">
    <location>
        <begin position="365"/>
        <end position="387"/>
    </location>
</feature>
<organism evidence="15 16">
    <name type="scientific">Clytia hemisphaerica</name>
    <dbReference type="NCBI Taxonomy" id="252671"/>
    <lineage>
        <taxon>Eukaryota</taxon>
        <taxon>Metazoa</taxon>
        <taxon>Cnidaria</taxon>
        <taxon>Hydrozoa</taxon>
        <taxon>Hydroidolina</taxon>
        <taxon>Leptothecata</taxon>
        <taxon>Obeliida</taxon>
        <taxon>Clytiidae</taxon>
        <taxon>Clytia</taxon>
    </lineage>
</organism>
<dbReference type="InterPro" id="IPR057318">
    <property type="entry name" value="RENR_N"/>
</dbReference>
<sequence length="406" mass="45586">KKAKLPDHKTLNQFSRRIMMKFYQVALILMLGTTATSKVSQRIPVELNDDVSSVGDAYLMSSKQSLTSHVNNIMHGGSTTYSISADEQTAAMGFSRGDQSKTAFWSDMTDSWKSVDGEGHTKEGMTKHAVYKRISQLLPKGFIHQNEEKKVVVNTKDLQVTFDLKNQVDFNVFSELVFMKSQYEELSNKKNLVVDGAPDVFLLSISALKGIEQKYGENSKQMKAALLLLDAVIPQLVADYQSLYKGDILIVGLNLHSDASTVEKHQEDLQHVLKSLKEQFGQEFKHIVPELHSSKVEKSVHKNLCGAVQGAIVRFAPGLKFKCNDEGDVAHKVYRRSLIAAGKKTVQSLNLASRYDSMFPVIFNIWFWLLVILALATYAISVAMWNMDPGRDSIIYRLTEQKIKSD</sequence>
<evidence type="ECO:0000256" key="12">
    <source>
        <dbReference type="SAM" id="Phobius"/>
    </source>
</evidence>
<dbReference type="GO" id="GO:0038023">
    <property type="term" value="F:signaling receptor activity"/>
    <property type="evidence" value="ECO:0007669"/>
    <property type="project" value="InterPro"/>
</dbReference>
<dbReference type="GO" id="GO:0098588">
    <property type="term" value="C:bounding membrane of organelle"/>
    <property type="evidence" value="ECO:0007669"/>
    <property type="project" value="UniProtKB-ARBA"/>
</dbReference>
<evidence type="ECO:0000259" key="14">
    <source>
        <dbReference type="Pfam" id="PF25294"/>
    </source>
</evidence>
<keyword evidence="10 12" id="KW-0472">Membrane</keyword>
<name>A0A7M5X9U9_9CNID</name>
<reference evidence="15" key="1">
    <citation type="submission" date="2021-01" db="UniProtKB">
        <authorList>
            <consortium name="EnsemblMetazoa"/>
        </authorList>
    </citation>
    <scope>IDENTIFICATION</scope>
</reference>
<evidence type="ECO:0000256" key="4">
    <source>
        <dbReference type="ARBA" id="ARBA00022475"/>
    </source>
</evidence>
<dbReference type="OrthoDB" id="7866065at2759"/>
<feature type="domain" description="Renin receptor N-terminal" evidence="14">
    <location>
        <begin position="149"/>
        <end position="251"/>
    </location>
</feature>
<evidence type="ECO:0000256" key="7">
    <source>
        <dbReference type="ARBA" id="ARBA00022729"/>
    </source>
</evidence>
<protein>
    <recommendedName>
        <fullName evidence="17">Renin receptor</fullName>
    </recommendedName>
</protein>
<evidence type="ECO:0000256" key="11">
    <source>
        <dbReference type="ARBA" id="ARBA00023170"/>
    </source>
</evidence>
<keyword evidence="6 12" id="KW-0812">Transmembrane</keyword>
<dbReference type="InterPro" id="IPR017850">
    <property type="entry name" value="Alkaline_phosphatase_core_sf"/>
</dbReference>
<evidence type="ECO:0000313" key="15">
    <source>
        <dbReference type="EnsemblMetazoa" id="CLYHEMP019999.2"/>
    </source>
</evidence>
<dbReference type="EnsemblMetazoa" id="CLYHEMT019999.2">
    <property type="protein sequence ID" value="CLYHEMP019999.2"/>
    <property type="gene ID" value="CLYHEMG019999"/>
</dbReference>
<keyword evidence="8" id="KW-0256">Endoplasmic reticulum</keyword>
<keyword evidence="7" id="KW-0732">Signal</keyword>
<evidence type="ECO:0000313" key="16">
    <source>
        <dbReference type="Proteomes" id="UP000594262"/>
    </source>
</evidence>
<dbReference type="PANTHER" id="PTHR13351">
    <property type="entry name" value="RENIN RECEPTOR"/>
    <property type="match status" value="1"/>
</dbReference>
<keyword evidence="9 12" id="KW-1133">Transmembrane helix</keyword>
<dbReference type="InterPro" id="IPR056780">
    <property type="entry name" value="Renin_r_C"/>
</dbReference>
<keyword evidence="16" id="KW-1185">Reference proteome</keyword>
<dbReference type="GO" id="GO:0009897">
    <property type="term" value="C:external side of plasma membrane"/>
    <property type="evidence" value="ECO:0007669"/>
    <property type="project" value="TreeGrafter"/>
</dbReference>
<dbReference type="Gene3D" id="3.40.720.10">
    <property type="entry name" value="Alkaline Phosphatase, subunit A"/>
    <property type="match status" value="1"/>
</dbReference>
<evidence type="ECO:0000259" key="13">
    <source>
        <dbReference type="Pfam" id="PF07850"/>
    </source>
</evidence>
<accession>A0A7M5X9U9</accession>
<dbReference type="Pfam" id="PF25294">
    <property type="entry name" value="RENR_N"/>
    <property type="match status" value="1"/>
</dbReference>